<dbReference type="WBParaSite" id="nRc.2.0.1.t41953-RA">
    <property type="protein sequence ID" value="nRc.2.0.1.t41953-RA"/>
    <property type="gene ID" value="nRc.2.0.1.g41953"/>
</dbReference>
<reference evidence="2" key="1">
    <citation type="submission" date="2022-11" db="UniProtKB">
        <authorList>
            <consortium name="WormBaseParasite"/>
        </authorList>
    </citation>
    <scope>IDENTIFICATION</scope>
</reference>
<evidence type="ECO:0000313" key="1">
    <source>
        <dbReference type="Proteomes" id="UP000887565"/>
    </source>
</evidence>
<organism evidence="1 2">
    <name type="scientific">Romanomermis culicivorax</name>
    <name type="common">Nematode worm</name>
    <dbReference type="NCBI Taxonomy" id="13658"/>
    <lineage>
        <taxon>Eukaryota</taxon>
        <taxon>Metazoa</taxon>
        <taxon>Ecdysozoa</taxon>
        <taxon>Nematoda</taxon>
        <taxon>Enoplea</taxon>
        <taxon>Dorylaimia</taxon>
        <taxon>Mermithida</taxon>
        <taxon>Mermithoidea</taxon>
        <taxon>Mermithidae</taxon>
        <taxon>Romanomermis</taxon>
    </lineage>
</organism>
<protein>
    <submittedName>
        <fullName evidence="2">Uncharacterized protein</fullName>
    </submittedName>
</protein>
<sequence length="183" mass="20934">MVANANQLEGNAENFAEIGRLTCDLLPRYCDFCFDYINYVPREDLHGKKLEIRNREQPVPRTLTGLLRLPKIDGSATWINGSKNTISFISWDDDPSSQAWTLYGLVDTLRRIESTFHSTKCLLRNDTRQKISKLLLDKSILTKSLSVVRGTENGKIAQMRSDQLDYGIYAEIYELIFLSSHGR</sequence>
<name>A0A915KT65_ROMCU</name>
<evidence type="ECO:0000313" key="2">
    <source>
        <dbReference type="WBParaSite" id="nRc.2.0.1.t41953-RA"/>
    </source>
</evidence>
<accession>A0A915KT65</accession>
<keyword evidence="1" id="KW-1185">Reference proteome</keyword>
<dbReference type="AlphaFoldDB" id="A0A915KT65"/>
<dbReference type="Proteomes" id="UP000887565">
    <property type="component" value="Unplaced"/>
</dbReference>
<proteinExistence type="predicted"/>